<dbReference type="Proteomes" id="UP000299102">
    <property type="component" value="Unassembled WGS sequence"/>
</dbReference>
<accession>A0A4C2AC45</accession>
<evidence type="ECO:0000313" key="3">
    <source>
        <dbReference type="Proteomes" id="UP000299102"/>
    </source>
</evidence>
<protein>
    <submittedName>
        <fullName evidence="2">Uncharacterized protein</fullName>
    </submittedName>
</protein>
<dbReference type="EMBL" id="BGZK01002803">
    <property type="protein sequence ID" value="GBP96565.1"/>
    <property type="molecule type" value="Genomic_DNA"/>
</dbReference>
<sequence length="166" mass="18587">MVVRVAKLFFHLYGGALEPTVRHGGNALHRVMVYRLEIGFLKMIAVRNFKSGFIRHTLCGVSLVERPTLKPIEKLHQIFEHGVKIKLCGHTTRSAKHIFIAVSRANERAESYIGGDRRCLRAPAPAEESSARRRPLGSEFSFSTWRGKGGGKRAGQGEEGRLMSYI</sequence>
<evidence type="ECO:0000313" key="2">
    <source>
        <dbReference type="EMBL" id="GBP96565.1"/>
    </source>
</evidence>
<keyword evidence="3" id="KW-1185">Reference proteome</keyword>
<organism evidence="2 3">
    <name type="scientific">Eumeta variegata</name>
    <name type="common">Bagworm moth</name>
    <name type="synonym">Eumeta japonica</name>
    <dbReference type="NCBI Taxonomy" id="151549"/>
    <lineage>
        <taxon>Eukaryota</taxon>
        <taxon>Metazoa</taxon>
        <taxon>Ecdysozoa</taxon>
        <taxon>Arthropoda</taxon>
        <taxon>Hexapoda</taxon>
        <taxon>Insecta</taxon>
        <taxon>Pterygota</taxon>
        <taxon>Neoptera</taxon>
        <taxon>Endopterygota</taxon>
        <taxon>Lepidoptera</taxon>
        <taxon>Glossata</taxon>
        <taxon>Ditrysia</taxon>
        <taxon>Tineoidea</taxon>
        <taxon>Psychidae</taxon>
        <taxon>Oiketicinae</taxon>
        <taxon>Eumeta</taxon>
    </lineage>
</organism>
<dbReference type="AlphaFoldDB" id="A0A4C2AC45"/>
<feature type="compositionally biased region" description="Basic and acidic residues" evidence="1">
    <location>
        <begin position="155"/>
        <end position="166"/>
    </location>
</feature>
<reference evidence="2 3" key="1">
    <citation type="journal article" date="2019" name="Commun. Biol.">
        <title>The bagworm genome reveals a unique fibroin gene that provides high tensile strength.</title>
        <authorList>
            <person name="Kono N."/>
            <person name="Nakamura H."/>
            <person name="Ohtoshi R."/>
            <person name="Tomita M."/>
            <person name="Numata K."/>
            <person name="Arakawa K."/>
        </authorList>
    </citation>
    <scope>NUCLEOTIDE SEQUENCE [LARGE SCALE GENOMIC DNA]</scope>
</reference>
<evidence type="ECO:0000256" key="1">
    <source>
        <dbReference type="SAM" id="MobiDB-lite"/>
    </source>
</evidence>
<gene>
    <name evidence="2" type="ORF">EVAR_68837_1</name>
</gene>
<feature type="region of interest" description="Disordered" evidence="1">
    <location>
        <begin position="140"/>
        <end position="166"/>
    </location>
</feature>
<comment type="caution">
    <text evidence="2">The sequence shown here is derived from an EMBL/GenBank/DDBJ whole genome shotgun (WGS) entry which is preliminary data.</text>
</comment>
<name>A0A4C2AC45_EUMVA</name>
<proteinExistence type="predicted"/>